<protein>
    <recommendedName>
        <fullName evidence="4">CHY-type domain-containing protein</fullName>
    </recommendedName>
</protein>
<dbReference type="InterPro" id="IPR052604">
    <property type="entry name" value="Mito_Tim_assembly_helper"/>
</dbReference>
<dbReference type="InterPro" id="IPR037274">
    <property type="entry name" value="Znf_CHY_sf"/>
</dbReference>
<feature type="domain" description="CHY-type" evidence="4">
    <location>
        <begin position="13"/>
        <end position="94"/>
    </location>
</feature>
<reference evidence="6" key="1">
    <citation type="submission" date="2019-05" db="EMBL/GenBank/DDBJ databases">
        <title>Complete Genome Sequence and Methylation Pattern of the Halophilic Archaeon Natrinema pallidum BOL6-1.</title>
        <authorList>
            <person name="DasSarma P."/>
            <person name="DasSarma B.P."/>
            <person name="DasSarma S.L."/>
            <person name="Martinez F.L."/>
            <person name="Guzman D."/>
            <person name="Roberts R.J."/>
            <person name="DasSarma S."/>
        </authorList>
    </citation>
    <scope>NUCLEOTIDE SEQUENCE [LARGE SCALE GENOMIC DNA]</scope>
    <source>
        <strain evidence="6">BOL6-1</strain>
    </source>
</reference>
<accession>A0A4P9TC57</accession>
<evidence type="ECO:0000256" key="2">
    <source>
        <dbReference type="ARBA" id="ARBA00022771"/>
    </source>
</evidence>
<keyword evidence="1" id="KW-0479">Metal-binding</keyword>
<evidence type="ECO:0000259" key="4">
    <source>
        <dbReference type="PROSITE" id="PS51266"/>
    </source>
</evidence>
<evidence type="ECO:0000313" key="5">
    <source>
        <dbReference type="EMBL" id="QCW02251.1"/>
    </source>
</evidence>
<dbReference type="EMBL" id="CP040637">
    <property type="protein sequence ID" value="QCW02251.1"/>
    <property type="molecule type" value="Genomic_DNA"/>
</dbReference>
<keyword evidence="3" id="KW-0862">Zinc</keyword>
<gene>
    <name evidence="5" type="ORF">FGF80_02935</name>
</gene>
<dbReference type="GO" id="GO:0008270">
    <property type="term" value="F:zinc ion binding"/>
    <property type="evidence" value="ECO:0007669"/>
    <property type="project" value="UniProtKB-KW"/>
</dbReference>
<dbReference type="InterPro" id="IPR008913">
    <property type="entry name" value="Znf_CHY"/>
</dbReference>
<dbReference type="SUPFAM" id="SSF161219">
    <property type="entry name" value="CHY zinc finger-like"/>
    <property type="match status" value="1"/>
</dbReference>
<dbReference type="PROSITE" id="PS51266">
    <property type="entry name" value="ZF_CHY"/>
    <property type="match status" value="1"/>
</dbReference>
<dbReference type="Pfam" id="PF05495">
    <property type="entry name" value="zf-CHY"/>
    <property type="match status" value="1"/>
</dbReference>
<dbReference type="InterPro" id="IPR016694">
    <property type="entry name" value="UCP017292"/>
</dbReference>
<dbReference type="PANTHER" id="PTHR28082">
    <property type="entry name" value="ZINC FINGER PROTEIN"/>
    <property type="match status" value="1"/>
</dbReference>
<organism evidence="5 6">
    <name type="scientific">Natrinema pallidum</name>
    <dbReference type="NCBI Taxonomy" id="69527"/>
    <lineage>
        <taxon>Archaea</taxon>
        <taxon>Methanobacteriati</taxon>
        <taxon>Methanobacteriota</taxon>
        <taxon>Stenosarchaea group</taxon>
        <taxon>Halobacteria</taxon>
        <taxon>Halobacteriales</taxon>
        <taxon>Natrialbaceae</taxon>
        <taxon>Natrinema</taxon>
    </lineage>
</organism>
<proteinExistence type="predicted"/>
<keyword evidence="2" id="KW-0863">Zinc-finger</keyword>
<dbReference type="KEGG" id="npl:FGF80_02935"/>
<evidence type="ECO:0000256" key="1">
    <source>
        <dbReference type="ARBA" id="ARBA00022723"/>
    </source>
</evidence>
<evidence type="ECO:0000313" key="6">
    <source>
        <dbReference type="Proteomes" id="UP000307562"/>
    </source>
</evidence>
<dbReference type="RefSeq" id="WP_006184735.1">
    <property type="nucleotide sequence ID" value="NZ_CP040637.1"/>
</dbReference>
<dbReference type="PIRSF" id="PIRSF017292">
    <property type="entry name" value="UCP017292_Znf_CHY"/>
    <property type="match status" value="1"/>
</dbReference>
<dbReference type="Proteomes" id="UP000307562">
    <property type="component" value="Chromosome"/>
</dbReference>
<dbReference type="AlphaFoldDB" id="A0A4P9TC57"/>
<dbReference type="GO" id="GO:0045041">
    <property type="term" value="P:protein import into mitochondrial intermembrane space"/>
    <property type="evidence" value="ECO:0007669"/>
    <property type="project" value="TreeGrafter"/>
</dbReference>
<sequence>MHSIGGHTVHGVAVGPETRCAHYDTDRDVVAFKFACCERYYPCFRCHEETTDHEAVPWPRARFDEPSVLCGCCGTPLTVPDYLAAEYDCPACDAPFNPGCANHAALYFETTASDASESRN</sequence>
<keyword evidence="6" id="KW-1185">Reference proteome</keyword>
<name>A0A4P9TC57_9EURY</name>
<evidence type="ECO:0000256" key="3">
    <source>
        <dbReference type="ARBA" id="ARBA00022833"/>
    </source>
</evidence>
<dbReference type="PANTHER" id="PTHR28082:SF1">
    <property type="entry name" value="HELPER OF TIM PROTEIN 13"/>
    <property type="match status" value="1"/>
</dbReference>
<dbReference type="GeneID" id="96154886"/>